<organism evidence="2">
    <name type="scientific">Ooceraea biroi</name>
    <name type="common">Clonal raider ant</name>
    <name type="synonym">Cerapachys biroi</name>
    <dbReference type="NCBI Taxonomy" id="2015173"/>
    <lineage>
        <taxon>Eukaryota</taxon>
        <taxon>Metazoa</taxon>
        <taxon>Ecdysozoa</taxon>
        <taxon>Arthropoda</taxon>
        <taxon>Hexapoda</taxon>
        <taxon>Insecta</taxon>
        <taxon>Pterygota</taxon>
        <taxon>Neoptera</taxon>
        <taxon>Endopterygota</taxon>
        <taxon>Hymenoptera</taxon>
        <taxon>Apocrita</taxon>
        <taxon>Aculeata</taxon>
        <taxon>Formicoidea</taxon>
        <taxon>Formicidae</taxon>
        <taxon>Dorylinae</taxon>
        <taxon>Ooceraea</taxon>
    </lineage>
</organism>
<reference evidence="2" key="1">
    <citation type="journal article" date="2018" name="Genome Res.">
        <title>The genomic architecture and molecular evolution of ant odorant receptors.</title>
        <authorList>
            <person name="McKenzie S.K."/>
            <person name="Kronauer D.J.C."/>
        </authorList>
    </citation>
    <scope>NUCLEOTIDE SEQUENCE [LARGE SCALE GENOMIC DNA]</scope>
    <source>
        <strain evidence="2">Clonal line C1</strain>
    </source>
</reference>
<protein>
    <submittedName>
        <fullName evidence="2">Uncharacterized protein</fullName>
    </submittedName>
</protein>
<dbReference type="EMBL" id="QOIP01000005">
    <property type="protein sequence ID" value="RLU22924.1"/>
    <property type="molecule type" value="Genomic_DNA"/>
</dbReference>
<feature type="region of interest" description="Disordered" evidence="1">
    <location>
        <begin position="1"/>
        <end position="52"/>
    </location>
</feature>
<feature type="compositionally biased region" description="Polar residues" evidence="1">
    <location>
        <begin position="1"/>
        <end position="18"/>
    </location>
</feature>
<accession>A0A3L8DR60</accession>
<gene>
    <name evidence="2" type="ORF">DMN91_005202</name>
</gene>
<proteinExistence type="predicted"/>
<dbReference type="AlphaFoldDB" id="A0A3L8DR60"/>
<reference evidence="2" key="2">
    <citation type="submission" date="2018-07" db="EMBL/GenBank/DDBJ databases">
        <authorList>
            <person name="Mckenzie S.K."/>
            <person name="Kronauer D.J.C."/>
        </authorList>
    </citation>
    <scope>NUCLEOTIDE SEQUENCE</scope>
    <source>
        <strain evidence="2">Clonal line C1</strain>
    </source>
</reference>
<dbReference type="Proteomes" id="UP000279307">
    <property type="component" value="Chromosome 5"/>
</dbReference>
<comment type="caution">
    <text evidence="2">The sequence shown here is derived from an EMBL/GenBank/DDBJ whole genome shotgun (WGS) entry which is preliminary data.</text>
</comment>
<feature type="compositionally biased region" description="Basic and acidic residues" evidence="1">
    <location>
        <begin position="33"/>
        <end position="45"/>
    </location>
</feature>
<evidence type="ECO:0000256" key="1">
    <source>
        <dbReference type="SAM" id="MobiDB-lite"/>
    </source>
</evidence>
<dbReference type="OrthoDB" id="7554969at2759"/>
<evidence type="ECO:0000313" key="2">
    <source>
        <dbReference type="EMBL" id="RLU22924.1"/>
    </source>
</evidence>
<name>A0A3L8DR60_OOCBI</name>
<sequence length="147" mass="16561">MKGVTQQTQNKSGDSGSLRSEEMVQKKTTISRAQEEHKKSHGSREEDMEVADTELDGNVMLEMSQALVSEIRGHNGAELLANDNMATNSDRIRDRSTTDCYVVIDGTLRNVLDVDAQTLDRLYGLFSIYRYSADKQKEDKRMLSARV</sequence>